<dbReference type="EMBL" id="CAJNAQ010000002">
    <property type="protein sequence ID" value="CAE6489778.1"/>
    <property type="molecule type" value="Genomic_DNA"/>
</dbReference>
<evidence type="ECO:0008006" key="4">
    <source>
        <dbReference type="Google" id="ProtNLM"/>
    </source>
</evidence>
<gene>
    <name evidence="2" type="ORF">NITUZ_60236</name>
    <name evidence="1" type="ORF">NUZ5A_20664</name>
</gene>
<dbReference type="AlphaFoldDB" id="V6AVX7"/>
<dbReference type="RefSeq" id="WP_275040831.1">
    <property type="nucleotide sequence ID" value="NZ_CBTY010000011.1"/>
</dbReference>
<organism evidence="2 3">
    <name type="scientific">Candidatus Nitrosotenuis uzonensis</name>
    <dbReference type="NCBI Taxonomy" id="1407055"/>
    <lineage>
        <taxon>Archaea</taxon>
        <taxon>Nitrososphaerota</taxon>
        <taxon>Candidatus Nitrosotenuis</taxon>
    </lineage>
</organism>
<dbReference type="EMBL" id="CBTY010000011">
    <property type="protein sequence ID" value="CDI06709.1"/>
    <property type="molecule type" value="Genomic_DNA"/>
</dbReference>
<evidence type="ECO:0000313" key="1">
    <source>
        <dbReference type="EMBL" id="CAE6489778.1"/>
    </source>
</evidence>
<dbReference type="Proteomes" id="UP000018159">
    <property type="component" value="Unassembled WGS sequence"/>
</dbReference>
<keyword evidence="3" id="KW-1185">Reference proteome</keyword>
<proteinExistence type="predicted"/>
<dbReference type="Proteomes" id="UP000655759">
    <property type="component" value="Unassembled WGS sequence"/>
</dbReference>
<dbReference type="STRING" id="1407055.NITUZ_60236"/>
<protein>
    <recommendedName>
        <fullName evidence="4">LIM zinc-binding domain-containing protein</fullName>
    </recommendedName>
</protein>
<reference evidence="2" key="1">
    <citation type="journal article" date="2013" name="PLoS ONE">
        <title>Enrichment and Genome Sequence of the Group I.1a Ammonia-Oxidizing Archaeon ?Ca. Nitrosotenuis uzonensis? Representing a Clade Globally.</title>
        <authorList>
            <person name="Lebedeva E.V."/>
            <person name="Hatzenpichler R."/>
            <person name="Pelletier E."/>
            <person name="Schuster N."/>
            <person name="Hauzmayer S."/>
            <person name="Bulaev A."/>
            <person name="Grigor'eva N.V."/>
            <person name="Galushko A."/>
            <person name="Schmid M."/>
            <person name="Palatinszky M."/>
            <person name="Le Paslier D."/>
            <person name="Daims H."/>
            <person name="Wagner M."/>
        </authorList>
    </citation>
    <scope>NUCLEOTIDE SEQUENCE [LARGE SCALE GENOMIC DNA]</scope>
    <source>
        <strain evidence="2">N4</strain>
    </source>
</reference>
<accession>V6AVX7</accession>
<evidence type="ECO:0000313" key="3">
    <source>
        <dbReference type="Proteomes" id="UP000018159"/>
    </source>
</evidence>
<sequence>MKAKFATSCIACGDKISPGKEIAKNEQGKWVHKHCAPEDELL</sequence>
<reference evidence="1" key="3">
    <citation type="submission" date="2021-02" db="EMBL/GenBank/DDBJ databases">
        <authorList>
            <person name="Han P."/>
        </authorList>
    </citation>
    <scope>NUCLEOTIDE SEQUENCE</scope>
    <source>
        <strain evidence="1">Candidatus Nitrosotenuis uzonensis 5A</strain>
    </source>
</reference>
<name>V6AVX7_9ARCH</name>
<reference evidence="2" key="2">
    <citation type="submission" date="2013-10" db="EMBL/GenBank/DDBJ databases">
        <authorList>
            <person name="Regsiter A."/>
        </authorList>
    </citation>
    <scope>NUCLEOTIDE SEQUENCE</scope>
    <source>
        <strain evidence="2">N4</strain>
    </source>
</reference>
<comment type="caution">
    <text evidence="2">The sequence shown here is derived from an EMBL/GenBank/DDBJ whole genome shotgun (WGS) entry which is preliminary data.</text>
</comment>
<evidence type="ECO:0000313" key="2">
    <source>
        <dbReference type="EMBL" id="CDI06709.1"/>
    </source>
</evidence>